<feature type="region of interest" description="Disordered" evidence="1">
    <location>
        <begin position="230"/>
        <end position="250"/>
    </location>
</feature>
<feature type="transmembrane region" description="Helical" evidence="2">
    <location>
        <begin position="111"/>
        <end position="129"/>
    </location>
</feature>
<evidence type="ECO:0000256" key="1">
    <source>
        <dbReference type="SAM" id="MobiDB-lite"/>
    </source>
</evidence>
<organism evidence="3 4">
    <name type="scientific">Ferroacidibacillus organovorans</name>
    <dbReference type="NCBI Taxonomy" id="1765683"/>
    <lineage>
        <taxon>Bacteria</taxon>
        <taxon>Bacillati</taxon>
        <taxon>Bacillota</taxon>
        <taxon>Bacilli</taxon>
        <taxon>Bacillales</taxon>
        <taxon>Alicyclobacillaceae</taxon>
        <taxon>Ferroacidibacillus</taxon>
    </lineage>
</organism>
<keyword evidence="2" id="KW-0472">Membrane</keyword>
<dbReference type="AlphaFoldDB" id="A0A124IW33"/>
<reference evidence="3 4" key="1">
    <citation type="submission" date="2015-12" db="EMBL/GenBank/DDBJ databases">
        <title>Draft genome sequence of Acidibacillus ferrooxidans ITV001, isolated from a chalcopyrite acid mine drainage site in Brazil.</title>
        <authorList>
            <person name="Dall'Agnol H."/>
            <person name="Nancucheo I."/>
            <person name="Johnson B."/>
            <person name="Oliveira R."/>
            <person name="Leite L."/>
            <person name="Pylro V."/>
            <person name="Nunes G.L."/>
            <person name="Tzotzos G."/>
            <person name="Fernandes G.R."/>
            <person name="Dutra J."/>
            <person name="Orellana S.C."/>
            <person name="Oliveira G."/>
        </authorList>
    </citation>
    <scope>NUCLEOTIDE SEQUENCE [LARGE SCALE GENOMIC DNA]</scope>
    <source>
        <strain evidence="4">ITV01</strain>
    </source>
</reference>
<feature type="transmembrane region" description="Helical" evidence="2">
    <location>
        <begin position="81"/>
        <end position="99"/>
    </location>
</feature>
<keyword evidence="2" id="KW-1133">Transmembrane helix</keyword>
<feature type="transmembrane region" description="Helical" evidence="2">
    <location>
        <begin position="12"/>
        <end position="30"/>
    </location>
</feature>
<gene>
    <name evidence="3" type="ORF">ATW55_05505</name>
</gene>
<name>A0A124IW33_9BACL</name>
<accession>A0A124IW33</accession>
<comment type="caution">
    <text evidence="3">The sequence shown here is derived from an EMBL/GenBank/DDBJ whole genome shotgun (WGS) entry which is preliminary data.</text>
</comment>
<feature type="transmembrane region" description="Helical" evidence="2">
    <location>
        <begin position="135"/>
        <end position="153"/>
    </location>
</feature>
<evidence type="ECO:0000256" key="2">
    <source>
        <dbReference type="SAM" id="Phobius"/>
    </source>
</evidence>
<dbReference type="EMBL" id="LPVJ01000026">
    <property type="protein sequence ID" value="KUO96156.1"/>
    <property type="molecule type" value="Genomic_DNA"/>
</dbReference>
<protein>
    <recommendedName>
        <fullName evidence="5">Prolipoprotein diacylglyceryl transferase</fullName>
    </recommendedName>
</protein>
<feature type="transmembrane region" description="Helical" evidence="2">
    <location>
        <begin position="188"/>
        <end position="208"/>
    </location>
</feature>
<feature type="transmembrane region" description="Helical" evidence="2">
    <location>
        <begin position="42"/>
        <end position="61"/>
    </location>
</feature>
<evidence type="ECO:0000313" key="4">
    <source>
        <dbReference type="Proteomes" id="UP000053557"/>
    </source>
</evidence>
<dbReference type="Proteomes" id="UP000053557">
    <property type="component" value="Unassembled WGS sequence"/>
</dbReference>
<feature type="transmembrane region" description="Helical" evidence="2">
    <location>
        <begin position="165"/>
        <end position="182"/>
    </location>
</feature>
<keyword evidence="4" id="KW-1185">Reference proteome</keyword>
<evidence type="ECO:0000313" key="3">
    <source>
        <dbReference type="EMBL" id="KUO96156.1"/>
    </source>
</evidence>
<keyword evidence="2" id="KW-0812">Transmembrane</keyword>
<evidence type="ECO:0008006" key="5">
    <source>
        <dbReference type="Google" id="ProtNLM"/>
    </source>
</evidence>
<sequence>MLSLLQRIPPVWIALILGGFGASLYLRYLTPKSPENRAVRERIFTIVMIDILFSRFSGLILHPSSNIGQDLLSLLSGASSSGWLIGLIASVLYTLLSLWRVKHLSQKTFALLAEATMSGGLVYFAYQAFTDLNPFRTEDIFRILGCLILFWLIRKNRTQLMNHPQWLWTGFGLMLLLTSTYVPHVSRVLLFSTPQWIFISTMVIAVIAEAKQDFVTPVILSVQNAIQEPDRAKNETATHYETDTEIERQH</sequence>
<proteinExistence type="predicted"/>